<evidence type="ECO:0000259" key="13">
    <source>
        <dbReference type="PROSITE" id="PS51192"/>
    </source>
</evidence>
<evidence type="ECO:0000313" key="17">
    <source>
        <dbReference type="Proteomes" id="UP000062833"/>
    </source>
</evidence>
<keyword evidence="3 12" id="KW-0813">Transport</keyword>
<dbReference type="GO" id="GO:0031522">
    <property type="term" value="C:cell envelope Sec protein transport complex"/>
    <property type="evidence" value="ECO:0007669"/>
    <property type="project" value="TreeGrafter"/>
</dbReference>
<dbReference type="InterPro" id="IPR014018">
    <property type="entry name" value="SecA_motor_DEAD"/>
</dbReference>
<dbReference type="InterPro" id="IPR036266">
    <property type="entry name" value="SecA_Wing/Scaffold_sf"/>
</dbReference>
<dbReference type="SUPFAM" id="SSF81767">
    <property type="entry name" value="Pre-protein crosslinking domain of SecA"/>
    <property type="match status" value="1"/>
</dbReference>
<protein>
    <recommendedName>
        <fullName evidence="12">Protein translocase subunit SecA</fullName>
        <ecNumber evidence="12">7.4.2.8</ecNumber>
    </recommendedName>
</protein>
<keyword evidence="9 12" id="KW-1278">Translocase</keyword>
<reference evidence="17" key="1">
    <citation type="submission" date="2015-09" db="EMBL/GenBank/DDBJ databases">
        <title>Complete genome of Arthrobacter alpinus strain R3.8.</title>
        <authorList>
            <person name="See-Too W.S."/>
            <person name="Chan K.G."/>
        </authorList>
    </citation>
    <scope>NUCLEOTIDE SEQUENCE [LARGE SCALE GENOMIC DNA]</scope>
    <source>
        <strain evidence="17">R3.8</strain>
    </source>
</reference>
<proteinExistence type="inferred from homology"/>
<dbReference type="InterPro" id="IPR001650">
    <property type="entry name" value="Helicase_C-like"/>
</dbReference>
<dbReference type="InterPro" id="IPR011130">
    <property type="entry name" value="SecA_preprotein_X-link_dom"/>
</dbReference>
<comment type="subunit">
    <text evidence="12">Monomer and homodimer. Part of the essential Sec protein translocation apparatus which comprises SecA, SecYEG and auxiliary proteins SecDF. Other proteins may also be involved.</text>
</comment>
<evidence type="ECO:0000256" key="6">
    <source>
        <dbReference type="ARBA" id="ARBA00022741"/>
    </source>
</evidence>
<evidence type="ECO:0000313" key="16">
    <source>
        <dbReference type="EMBL" id="ALE94254.1"/>
    </source>
</evidence>
<dbReference type="InterPro" id="IPR014001">
    <property type="entry name" value="Helicase_ATP-bd"/>
</dbReference>
<dbReference type="InterPro" id="IPR027417">
    <property type="entry name" value="P-loop_NTPase"/>
</dbReference>
<dbReference type="InterPro" id="IPR026389">
    <property type="entry name" value="SecA_Actinobact-type"/>
</dbReference>
<dbReference type="EMBL" id="CP012677">
    <property type="protein sequence ID" value="ALE94254.1"/>
    <property type="molecule type" value="Genomic_DNA"/>
</dbReference>
<dbReference type="GO" id="GO:0005524">
    <property type="term" value="F:ATP binding"/>
    <property type="evidence" value="ECO:0007669"/>
    <property type="project" value="UniProtKB-UniRule"/>
</dbReference>
<organism evidence="16 17">
    <name type="scientific">Arthrobacter alpinus</name>
    <dbReference type="NCBI Taxonomy" id="656366"/>
    <lineage>
        <taxon>Bacteria</taxon>
        <taxon>Bacillati</taxon>
        <taxon>Actinomycetota</taxon>
        <taxon>Actinomycetes</taxon>
        <taxon>Micrococcales</taxon>
        <taxon>Micrococcaceae</taxon>
        <taxon>Arthrobacter</taxon>
    </lineage>
</organism>
<comment type="similarity">
    <text evidence="2 12">Belongs to the SecA family.</text>
</comment>
<dbReference type="SMART" id="SM00957">
    <property type="entry name" value="SecA_DEAD"/>
    <property type="match status" value="1"/>
</dbReference>
<evidence type="ECO:0000256" key="9">
    <source>
        <dbReference type="ARBA" id="ARBA00022967"/>
    </source>
</evidence>
<dbReference type="PROSITE" id="PS01312">
    <property type="entry name" value="SECA"/>
    <property type="match status" value="1"/>
</dbReference>
<dbReference type="PANTHER" id="PTHR30612:SF0">
    <property type="entry name" value="CHLOROPLAST PROTEIN-TRANSPORTING ATPASE"/>
    <property type="match status" value="1"/>
</dbReference>
<feature type="binding site" evidence="12">
    <location>
        <begin position="101"/>
        <end position="105"/>
    </location>
    <ligand>
        <name>ATP</name>
        <dbReference type="ChEBI" id="CHEBI:30616"/>
    </ligand>
</feature>
<dbReference type="AlphaFoldDB" id="A0A0M4QJG1"/>
<dbReference type="PROSITE" id="PS51192">
    <property type="entry name" value="HELICASE_ATP_BIND_1"/>
    <property type="match status" value="1"/>
</dbReference>
<dbReference type="InterPro" id="IPR011115">
    <property type="entry name" value="SecA_DEAD"/>
</dbReference>
<dbReference type="PROSITE" id="PS51194">
    <property type="entry name" value="HELICASE_CTER"/>
    <property type="match status" value="1"/>
</dbReference>
<dbReference type="PANTHER" id="PTHR30612">
    <property type="entry name" value="SECA INNER MEMBRANE COMPONENT OF SEC PROTEIN SECRETION SYSTEM"/>
    <property type="match status" value="1"/>
</dbReference>
<dbReference type="SUPFAM" id="SSF81886">
    <property type="entry name" value="Helical scaffold and wing domains of SecA"/>
    <property type="match status" value="1"/>
</dbReference>
<name>A0A0M4QJG1_9MICC</name>
<dbReference type="InterPro" id="IPR044722">
    <property type="entry name" value="SecA_SF2_C"/>
</dbReference>
<dbReference type="PRINTS" id="PR00906">
    <property type="entry name" value="SECA"/>
</dbReference>
<accession>A0A0M4QJG1</accession>
<keyword evidence="17" id="KW-1185">Reference proteome</keyword>
<dbReference type="Gene3D" id="1.10.3060.10">
    <property type="entry name" value="Helical scaffold and wing domains of SecA"/>
    <property type="match status" value="1"/>
</dbReference>
<dbReference type="InterPro" id="IPR036670">
    <property type="entry name" value="SecA_X-link_sf"/>
</dbReference>
<dbReference type="PATRIC" id="fig|656366.3.peg.2974"/>
<dbReference type="FunFam" id="3.40.50.300:FF:000429">
    <property type="entry name" value="Preprotein translocase subunit SecA"/>
    <property type="match status" value="1"/>
</dbReference>
<evidence type="ECO:0000256" key="3">
    <source>
        <dbReference type="ARBA" id="ARBA00022448"/>
    </source>
</evidence>
<dbReference type="CDD" id="cd18803">
    <property type="entry name" value="SF2_C_secA"/>
    <property type="match status" value="1"/>
</dbReference>
<dbReference type="GO" id="GO:0008564">
    <property type="term" value="F:protein-exporting ATPase activity"/>
    <property type="evidence" value="ECO:0007669"/>
    <property type="project" value="UniProtKB-EC"/>
</dbReference>
<evidence type="ECO:0000256" key="10">
    <source>
        <dbReference type="ARBA" id="ARBA00023010"/>
    </source>
</evidence>
<dbReference type="InterPro" id="IPR011116">
    <property type="entry name" value="SecA_Wing/Scaffold"/>
</dbReference>
<dbReference type="GO" id="GO:0043952">
    <property type="term" value="P:protein transport by the Sec complex"/>
    <property type="evidence" value="ECO:0007669"/>
    <property type="project" value="TreeGrafter"/>
</dbReference>
<comment type="catalytic activity">
    <reaction evidence="12">
        <text>ATP + H2O + cellular proteinSide 1 = ADP + phosphate + cellular proteinSide 2.</text>
        <dbReference type="EC" id="7.4.2.8"/>
    </reaction>
</comment>
<dbReference type="HAMAP" id="MF_01382">
    <property type="entry name" value="SecA"/>
    <property type="match status" value="1"/>
</dbReference>
<dbReference type="GO" id="GO:0005886">
    <property type="term" value="C:plasma membrane"/>
    <property type="evidence" value="ECO:0007669"/>
    <property type="project" value="UniProtKB-SubCell"/>
</dbReference>
<comment type="function">
    <text evidence="12">Part of the Sec protein translocase complex. Interacts with the SecYEG preprotein conducting channel. Has a central role in coupling the hydrolysis of ATP to the transfer of proteins into and across the cell membrane, serving as an ATP-driven molecular motor driving the stepwise translocation of polypeptide chains across the membrane.</text>
</comment>
<dbReference type="PROSITE" id="PS51196">
    <property type="entry name" value="SECA_MOTOR_DEAD"/>
    <property type="match status" value="1"/>
</dbReference>
<keyword evidence="8 12" id="KW-0653">Protein transport</keyword>
<sequence>MFNTPGVTDTGTLDAVVSQAMERVAAVKTAEQSVGVAETVAVISRLRAGAEGREWTDPELVEYLFAASLAASNTLAMTPFGTQLLATANMLRGTVVEMDTGEGKTLVGAMVAAAHVLAGRRVHVLTVNDYLAKRDAAWMGPFFAQLGVSVAAVTASGERVAESENRQDAYRADVVYVSVNELGFDVLRDRTITAPGQAVLQPFDACIVDEIDSVLVDEAVVPLVLAGPAREELQSVDVDGLVRTLRPDIDYTVEADRRNVSLTDSGINRAQERWPGVELYSAEGTPLFSSINVALHAHVLLQRDIDYIVRDGRAQIISDSRGRVALTQRWPDGLQAAVETKEGLRQTEQGEVLDQLLIRDLIKSFATVTGMSGTAVAVAEYLRDNYALDAGRVPANKPSIRQDLPEQIYATRAQRDDAVLDAVTQAHATGRPVLLGTHDVATSEKFAARLAARNVQSQVLNARNDALEADIIAQAGRKNAVTVSTQMAGRGTDILLGGTGATGAQHSEVAALGGLLVIVVGRFPSPRLDAQLKGRAGRQGDPGAAVIFASMEDPAAEGQQALGLELGESVAADTDDAGLLARAGVSPLLDRAQRMAEEERFTLQSNSWKYNELIAYQRKVVLAERDKVLGEDAAATAPYLDSSAANSAAKMAELRNAVGEAGTVGVCRHVMLFELDAHWSDHLALLAEQRAAIHLRALGRQNPLDEFRRETINAFEGFLERVAESARATLEGLTVTAEGVDLQTSALIRPSSTWTYVATEDPFGSQSDQVVKWLLKKMGR</sequence>
<dbReference type="Gene3D" id="3.90.1440.10">
    <property type="entry name" value="SecA, preprotein cross-linking domain"/>
    <property type="match status" value="1"/>
</dbReference>
<evidence type="ECO:0000256" key="11">
    <source>
        <dbReference type="ARBA" id="ARBA00023136"/>
    </source>
</evidence>
<dbReference type="Pfam" id="PF07516">
    <property type="entry name" value="SecA_SW"/>
    <property type="match status" value="1"/>
</dbReference>
<dbReference type="KEGG" id="aaq:AOC05_13790"/>
<dbReference type="GO" id="GO:0065002">
    <property type="term" value="P:intracellular protein transmembrane transport"/>
    <property type="evidence" value="ECO:0007669"/>
    <property type="project" value="UniProtKB-UniRule"/>
</dbReference>
<dbReference type="InterPro" id="IPR020937">
    <property type="entry name" value="SecA_CS"/>
</dbReference>
<dbReference type="Pfam" id="PF01043">
    <property type="entry name" value="SecA_PP_bind"/>
    <property type="match status" value="1"/>
</dbReference>
<evidence type="ECO:0000256" key="5">
    <source>
        <dbReference type="ARBA" id="ARBA00022490"/>
    </source>
</evidence>
<gene>
    <name evidence="12" type="primary">secA</name>
    <name evidence="16" type="ORF">AOC05_13790</name>
</gene>
<dbReference type="Proteomes" id="UP000062833">
    <property type="component" value="Chromosome"/>
</dbReference>
<dbReference type="GO" id="GO:0006605">
    <property type="term" value="P:protein targeting"/>
    <property type="evidence" value="ECO:0007669"/>
    <property type="project" value="UniProtKB-UniRule"/>
</dbReference>
<dbReference type="GO" id="GO:0005829">
    <property type="term" value="C:cytosol"/>
    <property type="evidence" value="ECO:0007669"/>
    <property type="project" value="TreeGrafter"/>
</dbReference>
<feature type="domain" description="Helicase ATP-binding" evidence="13">
    <location>
        <begin position="85"/>
        <end position="247"/>
    </location>
</feature>
<evidence type="ECO:0000256" key="1">
    <source>
        <dbReference type="ARBA" id="ARBA00004170"/>
    </source>
</evidence>
<dbReference type="GO" id="GO:0017038">
    <property type="term" value="P:protein import"/>
    <property type="evidence" value="ECO:0007669"/>
    <property type="project" value="InterPro"/>
</dbReference>
<dbReference type="SMART" id="SM00958">
    <property type="entry name" value="SecA_PP_bind"/>
    <property type="match status" value="1"/>
</dbReference>
<dbReference type="InterPro" id="IPR000185">
    <property type="entry name" value="SecA"/>
</dbReference>
<feature type="binding site" evidence="12">
    <location>
        <position position="83"/>
    </location>
    <ligand>
        <name>ATP</name>
        <dbReference type="ChEBI" id="CHEBI:30616"/>
    </ligand>
</feature>
<keyword evidence="11 12" id="KW-0472">Membrane</keyword>
<dbReference type="SUPFAM" id="SSF52540">
    <property type="entry name" value="P-loop containing nucleoside triphosphate hydrolases"/>
    <property type="match status" value="2"/>
</dbReference>
<evidence type="ECO:0000256" key="8">
    <source>
        <dbReference type="ARBA" id="ARBA00022927"/>
    </source>
</evidence>
<keyword evidence="5 12" id="KW-0963">Cytoplasm</keyword>
<evidence type="ECO:0000259" key="15">
    <source>
        <dbReference type="PROSITE" id="PS51196"/>
    </source>
</evidence>
<keyword evidence="4 12" id="KW-1003">Cell membrane</keyword>
<dbReference type="Pfam" id="PF07517">
    <property type="entry name" value="SecA_DEAD"/>
    <property type="match status" value="1"/>
</dbReference>
<comment type="subcellular location">
    <subcellularLocation>
        <location evidence="12">Cell membrane</location>
        <topology evidence="12">Peripheral membrane protein</topology>
        <orientation evidence="12">Cytoplasmic side</orientation>
    </subcellularLocation>
    <subcellularLocation>
        <location evidence="12">Cytoplasm</location>
    </subcellularLocation>
    <subcellularLocation>
        <location evidence="1">Membrane</location>
        <topology evidence="1">Peripheral membrane protein</topology>
    </subcellularLocation>
    <text evidence="12">Distribution is 50-50.</text>
</comment>
<dbReference type="CDD" id="cd17928">
    <property type="entry name" value="DEXDc_SecA"/>
    <property type="match status" value="1"/>
</dbReference>
<keyword evidence="10 12" id="KW-0811">Translocation</keyword>
<dbReference type="Gene3D" id="3.40.50.300">
    <property type="entry name" value="P-loop containing nucleotide triphosphate hydrolases"/>
    <property type="match status" value="3"/>
</dbReference>
<evidence type="ECO:0000256" key="12">
    <source>
        <dbReference type="HAMAP-Rule" id="MF_01382"/>
    </source>
</evidence>
<keyword evidence="6 12" id="KW-0547">Nucleotide-binding</keyword>
<feature type="binding site" evidence="12">
    <location>
        <position position="493"/>
    </location>
    <ligand>
        <name>ATP</name>
        <dbReference type="ChEBI" id="CHEBI:30616"/>
    </ligand>
</feature>
<dbReference type="Pfam" id="PF21090">
    <property type="entry name" value="P-loop_SecA"/>
    <property type="match status" value="2"/>
</dbReference>
<dbReference type="NCBIfam" id="TIGR04221">
    <property type="entry name" value="SecA2_Mycobac"/>
    <property type="match status" value="1"/>
</dbReference>
<feature type="domain" description="SecA family profile" evidence="15">
    <location>
        <begin position="1"/>
        <end position="586"/>
    </location>
</feature>
<evidence type="ECO:0000259" key="14">
    <source>
        <dbReference type="PROSITE" id="PS51194"/>
    </source>
</evidence>
<evidence type="ECO:0000256" key="2">
    <source>
        <dbReference type="ARBA" id="ARBA00007650"/>
    </source>
</evidence>
<keyword evidence="7 12" id="KW-0067">ATP-binding</keyword>
<dbReference type="EC" id="7.4.2.8" evidence="12"/>
<evidence type="ECO:0000256" key="7">
    <source>
        <dbReference type="ARBA" id="ARBA00022840"/>
    </source>
</evidence>
<feature type="domain" description="Helicase C-terminal" evidence="14">
    <location>
        <begin position="403"/>
        <end position="578"/>
    </location>
</feature>
<evidence type="ECO:0000256" key="4">
    <source>
        <dbReference type="ARBA" id="ARBA00022475"/>
    </source>
</evidence>